<dbReference type="Pfam" id="PF00583">
    <property type="entry name" value="Acetyltransf_1"/>
    <property type="match status" value="1"/>
</dbReference>
<protein>
    <submittedName>
        <fullName evidence="2">Unannotated protein</fullName>
    </submittedName>
</protein>
<evidence type="ECO:0000313" key="2">
    <source>
        <dbReference type="EMBL" id="CAB4635898.1"/>
    </source>
</evidence>
<dbReference type="InterPro" id="IPR000182">
    <property type="entry name" value="GNAT_dom"/>
</dbReference>
<dbReference type="EMBL" id="CAEZVV010000006">
    <property type="protein sequence ID" value="CAB4635898.1"/>
    <property type="molecule type" value="Genomic_DNA"/>
</dbReference>
<dbReference type="PROSITE" id="PS51186">
    <property type="entry name" value="GNAT"/>
    <property type="match status" value="1"/>
</dbReference>
<feature type="domain" description="N-acetyltransferase" evidence="1">
    <location>
        <begin position="1"/>
        <end position="125"/>
    </location>
</feature>
<accession>A0A6J6JHB5</accession>
<evidence type="ECO:0000259" key="1">
    <source>
        <dbReference type="PROSITE" id="PS51186"/>
    </source>
</evidence>
<name>A0A6J6JHB5_9ZZZZ</name>
<dbReference type="GO" id="GO:0016747">
    <property type="term" value="F:acyltransferase activity, transferring groups other than amino-acyl groups"/>
    <property type="evidence" value="ECO:0007669"/>
    <property type="project" value="InterPro"/>
</dbReference>
<organism evidence="2">
    <name type="scientific">freshwater metagenome</name>
    <dbReference type="NCBI Taxonomy" id="449393"/>
    <lineage>
        <taxon>unclassified sequences</taxon>
        <taxon>metagenomes</taxon>
        <taxon>ecological metagenomes</taxon>
    </lineage>
</organism>
<dbReference type="Gene3D" id="3.40.630.30">
    <property type="match status" value="1"/>
</dbReference>
<proteinExistence type="predicted"/>
<dbReference type="AlphaFoldDB" id="A0A6J6JHB5"/>
<gene>
    <name evidence="2" type="ORF">UFOPK2143_00231</name>
</gene>
<dbReference type="InterPro" id="IPR016181">
    <property type="entry name" value="Acyl_CoA_acyltransferase"/>
</dbReference>
<dbReference type="SUPFAM" id="SSF55729">
    <property type="entry name" value="Acyl-CoA N-acyltransferases (Nat)"/>
    <property type="match status" value="1"/>
</dbReference>
<sequence length="125" mass="13496">MHDEDVTRVLLAATSGWPRSADEIARALEHGTCHVALRGDSDPVVVGIGCHSITRAGWTGPLIVDESARRRGVGQALLGQICRDLMIAEFDRVIVADLPDDAARSFIESTGAVASTRFQRMSKQL</sequence>
<reference evidence="2" key="1">
    <citation type="submission" date="2020-05" db="EMBL/GenBank/DDBJ databases">
        <authorList>
            <person name="Chiriac C."/>
            <person name="Salcher M."/>
            <person name="Ghai R."/>
            <person name="Kavagutti S V."/>
        </authorList>
    </citation>
    <scope>NUCLEOTIDE SEQUENCE</scope>
</reference>